<evidence type="ECO:0000256" key="10">
    <source>
        <dbReference type="ARBA" id="ARBA00022723"/>
    </source>
</evidence>
<dbReference type="GO" id="GO:0032299">
    <property type="term" value="C:ribonuclease H2 complex"/>
    <property type="evidence" value="ECO:0007669"/>
    <property type="project" value="TreeGrafter"/>
</dbReference>
<evidence type="ECO:0000256" key="11">
    <source>
        <dbReference type="ARBA" id="ARBA00022759"/>
    </source>
</evidence>
<keyword evidence="11 14" id="KW-0255">Endonuclease</keyword>
<dbReference type="Proteomes" id="UP000318521">
    <property type="component" value="Unassembled WGS sequence"/>
</dbReference>
<dbReference type="CDD" id="cd07182">
    <property type="entry name" value="RNase_HII_bacteria_HII_like"/>
    <property type="match status" value="1"/>
</dbReference>
<feature type="binding site" evidence="14 15">
    <location>
        <position position="80"/>
    </location>
    <ligand>
        <name>a divalent metal cation</name>
        <dbReference type="ChEBI" id="CHEBI:60240"/>
    </ligand>
</feature>
<evidence type="ECO:0000259" key="17">
    <source>
        <dbReference type="PROSITE" id="PS51975"/>
    </source>
</evidence>
<dbReference type="PROSITE" id="PS51975">
    <property type="entry name" value="RNASE_H_2"/>
    <property type="match status" value="1"/>
</dbReference>
<comment type="cofactor">
    <cofactor evidence="14 15">
        <name>Mn(2+)</name>
        <dbReference type="ChEBI" id="CHEBI:29035"/>
    </cofactor>
    <cofactor evidence="14 15">
        <name>Mg(2+)</name>
        <dbReference type="ChEBI" id="CHEBI:18420"/>
    </cofactor>
    <text evidence="14 15">Manganese or magnesium. Binds 1 divalent metal ion per monomer in the absence of substrate. May bind a second metal ion after substrate binding.</text>
</comment>
<evidence type="ECO:0000256" key="4">
    <source>
        <dbReference type="ARBA" id="ARBA00004496"/>
    </source>
</evidence>
<dbReference type="HAMAP" id="MF_00052_B">
    <property type="entry name" value="RNase_HII_B"/>
    <property type="match status" value="1"/>
</dbReference>
<evidence type="ECO:0000256" key="16">
    <source>
        <dbReference type="RuleBase" id="RU003515"/>
    </source>
</evidence>
<comment type="similarity">
    <text evidence="5 14 16">Belongs to the RNase HII family.</text>
</comment>
<dbReference type="PANTHER" id="PTHR10954">
    <property type="entry name" value="RIBONUCLEASE H2 SUBUNIT A"/>
    <property type="match status" value="1"/>
</dbReference>
<dbReference type="InterPro" id="IPR036397">
    <property type="entry name" value="RNaseH_sf"/>
</dbReference>
<organism evidence="18 19">
    <name type="scientific">Alkalicoccobacillus porphyridii</name>
    <dbReference type="NCBI Taxonomy" id="2597270"/>
    <lineage>
        <taxon>Bacteria</taxon>
        <taxon>Bacillati</taxon>
        <taxon>Bacillota</taxon>
        <taxon>Bacilli</taxon>
        <taxon>Bacillales</taxon>
        <taxon>Bacillaceae</taxon>
        <taxon>Alkalicoccobacillus</taxon>
    </lineage>
</organism>
<evidence type="ECO:0000256" key="5">
    <source>
        <dbReference type="ARBA" id="ARBA00007383"/>
    </source>
</evidence>
<evidence type="ECO:0000256" key="7">
    <source>
        <dbReference type="ARBA" id="ARBA00019179"/>
    </source>
</evidence>
<dbReference type="PANTHER" id="PTHR10954:SF18">
    <property type="entry name" value="RIBONUCLEASE HII"/>
    <property type="match status" value="1"/>
</dbReference>
<dbReference type="GO" id="GO:0005737">
    <property type="term" value="C:cytoplasm"/>
    <property type="evidence" value="ECO:0007669"/>
    <property type="project" value="UniProtKB-SubCell"/>
</dbReference>
<proteinExistence type="inferred from homology"/>
<dbReference type="GO" id="GO:0043137">
    <property type="term" value="P:DNA replication, removal of RNA primer"/>
    <property type="evidence" value="ECO:0007669"/>
    <property type="project" value="TreeGrafter"/>
</dbReference>
<name>A0A553ZY73_9BACI</name>
<evidence type="ECO:0000256" key="15">
    <source>
        <dbReference type="PROSITE-ProRule" id="PRU01319"/>
    </source>
</evidence>
<dbReference type="InterPro" id="IPR001352">
    <property type="entry name" value="RNase_HII/HIII"/>
</dbReference>
<evidence type="ECO:0000256" key="12">
    <source>
        <dbReference type="ARBA" id="ARBA00022801"/>
    </source>
</evidence>
<dbReference type="OrthoDB" id="9803420at2"/>
<accession>A0A553ZY73</accession>
<gene>
    <name evidence="14" type="primary">rnhB</name>
    <name evidence="18" type="ORF">FN960_11335</name>
</gene>
<keyword evidence="19" id="KW-1185">Reference proteome</keyword>
<dbReference type="GO" id="GO:0030145">
    <property type="term" value="F:manganese ion binding"/>
    <property type="evidence" value="ECO:0007669"/>
    <property type="project" value="UniProtKB-UniRule"/>
</dbReference>
<sequence length="256" mass="28940">MTIRSIRDIKEDLLQCSELERDKQLKALQHDTRKGVQALVSQWKAKQEKANLLAQQYVTMQQYERELKEQGFQAIAGIDEAGRGPLAGPVVAAAVILPNEASLLGLTDSKQLSKKKREYFYDEIKRQAVAYSIQAIDAQMIDSINIYQATKVAMQRAVEDLSFKADYLLLDAMNLPIEVEQTSLVKGDQKSLSIAAASVLAKVWRDQYMCRLSERYPEYGFSNHSGYGTPVHLEAMKQHGITSEHRRSFEPVKAFI</sequence>
<dbReference type="AlphaFoldDB" id="A0A553ZY73"/>
<dbReference type="Gene3D" id="3.30.420.10">
    <property type="entry name" value="Ribonuclease H-like superfamily/Ribonuclease H"/>
    <property type="match status" value="1"/>
</dbReference>
<dbReference type="GO" id="GO:0004523">
    <property type="term" value="F:RNA-DNA hybrid ribonuclease activity"/>
    <property type="evidence" value="ECO:0007669"/>
    <property type="project" value="UniProtKB-UniRule"/>
</dbReference>
<reference evidence="18 19" key="1">
    <citation type="submission" date="2019-07" db="EMBL/GenBank/DDBJ databases">
        <authorList>
            <person name="Park Y.J."/>
            <person name="Jeong S.E."/>
            <person name="Jung H.S."/>
        </authorList>
    </citation>
    <scope>NUCLEOTIDE SEQUENCE [LARGE SCALE GENOMIC DNA]</scope>
    <source>
        <strain evidence="19">P16(2019)</strain>
    </source>
</reference>
<evidence type="ECO:0000313" key="19">
    <source>
        <dbReference type="Proteomes" id="UP000318521"/>
    </source>
</evidence>
<dbReference type="NCBIfam" id="NF000595">
    <property type="entry name" value="PRK00015.1-3"/>
    <property type="match status" value="1"/>
</dbReference>
<evidence type="ECO:0000256" key="3">
    <source>
        <dbReference type="ARBA" id="ARBA00004065"/>
    </source>
</evidence>
<keyword evidence="12 14" id="KW-0378">Hydrolase</keyword>
<feature type="domain" description="RNase H type-2" evidence="17">
    <location>
        <begin position="73"/>
        <end position="256"/>
    </location>
</feature>
<comment type="cofactor">
    <cofactor evidence="2">
        <name>Mg(2+)</name>
        <dbReference type="ChEBI" id="CHEBI:18420"/>
    </cofactor>
</comment>
<evidence type="ECO:0000256" key="1">
    <source>
        <dbReference type="ARBA" id="ARBA00000077"/>
    </source>
</evidence>
<evidence type="ECO:0000256" key="8">
    <source>
        <dbReference type="ARBA" id="ARBA00022490"/>
    </source>
</evidence>
<dbReference type="RefSeq" id="WP_143848839.1">
    <property type="nucleotide sequence ID" value="NZ_VLXZ01000006.1"/>
</dbReference>
<evidence type="ECO:0000256" key="14">
    <source>
        <dbReference type="HAMAP-Rule" id="MF_00052"/>
    </source>
</evidence>
<dbReference type="InterPro" id="IPR024567">
    <property type="entry name" value="RNase_HII/HIII_dom"/>
</dbReference>
<comment type="caution">
    <text evidence="18">The sequence shown here is derived from an EMBL/GenBank/DDBJ whole genome shotgun (WGS) entry which is preliminary data.</text>
</comment>
<dbReference type="NCBIfam" id="NF000594">
    <property type="entry name" value="PRK00015.1-1"/>
    <property type="match status" value="1"/>
</dbReference>
<keyword evidence="8 14" id="KW-0963">Cytoplasm</keyword>
<dbReference type="Pfam" id="PF01351">
    <property type="entry name" value="RNase_HII"/>
    <property type="match status" value="1"/>
</dbReference>
<evidence type="ECO:0000256" key="6">
    <source>
        <dbReference type="ARBA" id="ARBA00012180"/>
    </source>
</evidence>
<dbReference type="FunFam" id="3.30.420.10:FF:000006">
    <property type="entry name" value="Ribonuclease HII"/>
    <property type="match status" value="1"/>
</dbReference>
<evidence type="ECO:0000256" key="2">
    <source>
        <dbReference type="ARBA" id="ARBA00001946"/>
    </source>
</evidence>
<dbReference type="EC" id="3.1.26.4" evidence="6 14"/>
<evidence type="ECO:0000313" key="18">
    <source>
        <dbReference type="EMBL" id="TSB46392.1"/>
    </source>
</evidence>
<keyword evidence="13 14" id="KW-0464">Manganese</keyword>
<keyword evidence="10 14" id="KW-0479">Metal-binding</keyword>
<keyword evidence="9 14" id="KW-0540">Nuclease</keyword>
<dbReference type="GO" id="GO:0003723">
    <property type="term" value="F:RNA binding"/>
    <property type="evidence" value="ECO:0007669"/>
    <property type="project" value="UniProtKB-UniRule"/>
</dbReference>
<protein>
    <recommendedName>
        <fullName evidence="7 14">Ribonuclease HII</fullName>
        <shortName evidence="14">RNase HII</shortName>
        <ecNumber evidence="6 14">3.1.26.4</ecNumber>
    </recommendedName>
</protein>
<feature type="binding site" evidence="14 15">
    <location>
        <position position="79"/>
    </location>
    <ligand>
        <name>a divalent metal cation</name>
        <dbReference type="ChEBI" id="CHEBI:60240"/>
    </ligand>
</feature>
<evidence type="ECO:0000256" key="13">
    <source>
        <dbReference type="ARBA" id="ARBA00023211"/>
    </source>
</evidence>
<evidence type="ECO:0000256" key="9">
    <source>
        <dbReference type="ARBA" id="ARBA00022722"/>
    </source>
</evidence>
<feature type="binding site" evidence="14 15">
    <location>
        <position position="171"/>
    </location>
    <ligand>
        <name>a divalent metal cation</name>
        <dbReference type="ChEBI" id="CHEBI:60240"/>
    </ligand>
</feature>
<comment type="subcellular location">
    <subcellularLocation>
        <location evidence="4 14">Cytoplasm</location>
    </subcellularLocation>
</comment>
<comment type="function">
    <text evidence="3 14 16">Endonuclease that specifically degrades the RNA of RNA-DNA hybrids.</text>
</comment>
<dbReference type="InterPro" id="IPR012337">
    <property type="entry name" value="RNaseH-like_sf"/>
</dbReference>
<dbReference type="SUPFAM" id="SSF53098">
    <property type="entry name" value="Ribonuclease H-like"/>
    <property type="match status" value="1"/>
</dbReference>
<comment type="catalytic activity">
    <reaction evidence="1 14 15 16">
        <text>Endonucleolytic cleavage to 5'-phosphomonoester.</text>
        <dbReference type="EC" id="3.1.26.4"/>
    </reaction>
</comment>
<dbReference type="EMBL" id="VLXZ01000006">
    <property type="protein sequence ID" value="TSB46392.1"/>
    <property type="molecule type" value="Genomic_DNA"/>
</dbReference>
<dbReference type="GO" id="GO:0006298">
    <property type="term" value="P:mismatch repair"/>
    <property type="evidence" value="ECO:0007669"/>
    <property type="project" value="TreeGrafter"/>
</dbReference>
<dbReference type="InterPro" id="IPR022898">
    <property type="entry name" value="RNase_HII"/>
</dbReference>